<protein>
    <submittedName>
        <fullName evidence="2">Soluble quino protein glucose dehydrogenase</fullName>
    </submittedName>
</protein>
<reference evidence="2" key="1">
    <citation type="journal article" date="2020" name="Stud. Mycol.">
        <title>101 Dothideomycetes genomes: a test case for predicting lifestyles and emergence of pathogens.</title>
        <authorList>
            <person name="Haridas S."/>
            <person name="Albert R."/>
            <person name="Binder M."/>
            <person name="Bloem J."/>
            <person name="Labutti K."/>
            <person name="Salamov A."/>
            <person name="Andreopoulos B."/>
            <person name="Baker S."/>
            <person name="Barry K."/>
            <person name="Bills G."/>
            <person name="Bluhm B."/>
            <person name="Cannon C."/>
            <person name="Castanera R."/>
            <person name="Culley D."/>
            <person name="Daum C."/>
            <person name="Ezra D."/>
            <person name="Gonzalez J."/>
            <person name="Henrissat B."/>
            <person name="Kuo A."/>
            <person name="Liang C."/>
            <person name="Lipzen A."/>
            <person name="Lutzoni F."/>
            <person name="Magnuson J."/>
            <person name="Mondo S."/>
            <person name="Nolan M."/>
            <person name="Ohm R."/>
            <person name="Pangilinan J."/>
            <person name="Park H.-J."/>
            <person name="Ramirez L."/>
            <person name="Alfaro M."/>
            <person name="Sun H."/>
            <person name="Tritt A."/>
            <person name="Yoshinaga Y."/>
            <person name="Zwiers L.-H."/>
            <person name="Turgeon B."/>
            <person name="Goodwin S."/>
            <person name="Spatafora J."/>
            <person name="Crous P."/>
            <person name="Grigoriev I."/>
        </authorList>
    </citation>
    <scope>NUCLEOTIDE SEQUENCE</scope>
    <source>
        <strain evidence="2">CBS 207.26</strain>
    </source>
</reference>
<sequence>MAIAALMPSTFAQTCATINPAQAPTFASGYSGRVVMNGLKTPRGIIFDTAGNILTAEQGSYGVRWIQLTDNGGTNVCVKTSKQLISDTSINHGIALTPDGKTLFVSSLTTVWSWTYDAATGAVSNKKTVIQNMRNGGFHLTRTLLVPKANPNVLLVQRGSDGNIDTAAAQIGTARSQIRIFKISEIQATPVDYTVGEVLGWGLRNTVGFGEDPRGGIWSVDNGVDDMQRGGRDIHQTNPCEEMNYHGLINDTASPERGKHYGYPECFAVWDPSVIPNGANLKVGTPFVIGTPSGQNTDEMCQARMAPKLCFPSHTAPLDIKFNANGTAAYIPFHGSWNRQQPDGFRLARVTFNPATGVPTEPSTSTTAAQNIMYNANNAGCPNRCFRPVNLAWDPKGRLFMTSDTTNEIWIIGGAS</sequence>
<accession>A0A6A6DBZ4</accession>
<dbReference type="Proteomes" id="UP000800200">
    <property type="component" value="Unassembled WGS sequence"/>
</dbReference>
<dbReference type="Pfam" id="PF22807">
    <property type="entry name" value="TrAA12"/>
    <property type="match status" value="1"/>
</dbReference>
<gene>
    <name evidence="2" type="ORF">K469DRAFT_743417</name>
</gene>
<keyword evidence="3" id="KW-1185">Reference proteome</keyword>
<dbReference type="InterPro" id="IPR011041">
    <property type="entry name" value="Quinoprot_gluc/sorb_DH_b-prop"/>
</dbReference>
<evidence type="ECO:0000313" key="3">
    <source>
        <dbReference type="Proteomes" id="UP000800200"/>
    </source>
</evidence>
<dbReference type="Gene3D" id="2.120.10.30">
    <property type="entry name" value="TolB, C-terminal domain"/>
    <property type="match status" value="1"/>
</dbReference>
<proteinExistence type="predicted"/>
<feature type="domain" description="Pyrroloquinoline quinone-dependent pyranose dehydrogenase beta-propeller" evidence="1">
    <location>
        <begin position="24"/>
        <end position="413"/>
    </location>
</feature>
<name>A0A6A6DBZ4_9PEZI</name>
<dbReference type="InterPro" id="IPR054539">
    <property type="entry name" value="Beta-prop_PDH"/>
</dbReference>
<evidence type="ECO:0000259" key="1">
    <source>
        <dbReference type="Pfam" id="PF22807"/>
    </source>
</evidence>
<dbReference type="InterPro" id="IPR011042">
    <property type="entry name" value="6-blade_b-propeller_TolB-like"/>
</dbReference>
<dbReference type="AlphaFoldDB" id="A0A6A6DBZ4"/>
<evidence type="ECO:0000313" key="2">
    <source>
        <dbReference type="EMBL" id="KAF2175166.1"/>
    </source>
</evidence>
<dbReference type="SUPFAM" id="SSF50952">
    <property type="entry name" value="Soluble quinoprotein glucose dehydrogenase"/>
    <property type="match status" value="1"/>
</dbReference>
<dbReference type="OrthoDB" id="507128at2759"/>
<dbReference type="EMBL" id="ML994741">
    <property type="protein sequence ID" value="KAF2175166.1"/>
    <property type="molecule type" value="Genomic_DNA"/>
</dbReference>
<organism evidence="2 3">
    <name type="scientific">Zopfia rhizophila CBS 207.26</name>
    <dbReference type="NCBI Taxonomy" id="1314779"/>
    <lineage>
        <taxon>Eukaryota</taxon>
        <taxon>Fungi</taxon>
        <taxon>Dikarya</taxon>
        <taxon>Ascomycota</taxon>
        <taxon>Pezizomycotina</taxon>
        <taxon>Dothideomycetes</taxon>
        <taxon>Dothideomycetes incertae sedis</taxon>
        <taxon>Zopfiaceae</taxon>
        <taxon>Zopfia</taxon>
    </lineage>
</organism>